<keyword evidence="18" id="KW-1185">Reference proteome</keyword>
<dbReference type="Pfam" id="PF18826">
    <property type="entry name" value="bVLRF1"/>
    <property type="match status" value="1"/>
</dbReference>
<name>A0AAN8G540_PATCE</name>
<dbReference type="EMBL" id="JAZGQO010000021">
    <property type="protein sequence ID" value="KAK6166090.1"/>
    <property type="molecule type" value="Genomic_DNA"/>
</dbReference>
<organism evidence="17 18">
    <name type="scientific">Patella caerulea</name>
    <name type="common">Rayed Mediterranean limpet</name>
    <dbReference type="NCBI Taxonomy" id="87958"/>
    <lineage>
        <taxon>Eukaryota</taxon>
        <taxon>Metazoa</taxon>
        <taxon>Spiralia</taxon>
        <taxon>Lophotrochozoa</taxon>
        <taxon>Mollusca</taxon>
        <taxon>Gastropoda</taxon>
        <taxon>Patellogastropoda</taxon>
        <taxon>Patelloidea</taxon>
        <taxon>Patellidae</taxon>
        <taxon>Patella</taxon>
    </lineage>
</organism>
<evidence type="ECO:0000256" key="14">
    <source>
        <dbReference type="PROSITE-ProRule" id="PRU01389"/>
    </source>
</evidence>
<evidence type="ECO:0000256" key="15">
    <source>
        <dbReference type="SAM" id="MobiDB-lite"/>
    </source>
</evidence>
<keyword evidence="8" id="KW-0863">Zinc-finger</keyword>
<dbReference type="GO" id="GO:0003676">
    <property type="term" value="F:nucleic acid binding"/>
    <property type="evidence" value="ECO:0007669"/>
    <property type="project" value="InterPro"/>
</dbReference>
<dbReference type="PROSITE" id="PS50088">
    <property type="entry name" value="ANK_REPEAT"/>
    <property type="match status" value="1"/>
</dbReference>
<dbReference type="InterPro" id="IPR036236">
    <property type="entry name" value="Znf_C2H2_sf"/>
</dbReference>
<evidence type="ECO:0000256" key="1">
    <source>
        <dbReference type="ARBA" id="ARBA00004496"/>
    </source>
</evidence>
<evidence type="ECO:0000256" key="11">
    <source>
        <dbReference type="ARBA" id="ARBA00023043"/>
    </source>
</evidence>
<keyword evidence="7 14" id="KW-0255">Endonuclease</keyword>
<comment type="subcellular location">
    <subcellularLocation>
        <location evidence="1">Cytoplasm</location>
    </subcellularLocation>
</comment>
<keyword evidence="11 13" id="KW-0040">ANK repeat</keyword>
<sequence length="890" mass="100079">MASTMLSKVPGKLARVKPKTYSVCMLYNTNEAKEKLKSLSVANCNPSTENQQATYDSDTDKDKNVIHKIKLTVSDKMYCNCCDCVFEERKDQEQHYKSDWHRYNLRLKLGGLKSVKIEDFEKIANDVSSISGSEDDEEDSSDTESGPNRSKSKLAIPAHVRSTSVSGSSDSESEASVVKHGRNSANNINKYYLRNKDGELISLYKCLLYHKKSKITDQSELLEEIKTLPGKTKWAIFMSAGGHFAGAIYNGNQIVVHKTFHRYVVRAKRGTAQGSRDSQGNAPKSAGASLRRYNEAALMQEIQDWITAWSEQIKNCDFLFLRAPSFNRKIFYGGKNPPLKKNDDRVRVIPFPTRRPTYNEVKRVHEMLSSIECYGQESDLPNVIPISPMRQLSSETGQLEVVSDSELPPQKSKSKFDTSSSSKQLKDLSQEKSSPPPTDSRKSKSQQNHENIKLSLPDHILGYESGSTCSESELVETMTALSTEHLKEFDCSVKAPRKKSPKKRRKPITKHQVEPEEDVYDEESYHLQNALYTACKTGDTQTLSALLVVFRGMDVTPCVLTPAASLSTDTNRVNSLNSELSTEITCSADNSNCSAKTTADEPKSNFLPDGEIIIERVSSPDIISRTKNVESENLDAIDSTVSNRNDNQSQNAIPESRNSTGTSVPDSLPIPKFTGTMRFGGYTLDQLSPLVTVDILNKPFGDNGTTLLHVAAKCNHRKVISMLMKYGADPTVRDKSDRPPYAVAGCKDTRNEFRRFIAIYPDKYDYKKAQIPGALTAEKEEEKRQKEAERKRLQKKAKADKLKIQREEEAERIAEEKEKKRFLSLSDREKRLLAAERRLVNQYNREGADQPVLSRCYGCGTDITGKVPFEYSDFKFCTTKCLREHRSKTS</sequence>
<keyword evidence="6" id="KW-0677">Repeat</keyword>
<dbReference type="InterPro" id="IPR047139">
    <property type="entry name" value="ANKZ1/VMS1"/>
</dbReference>
<evidence type="ECO:0000259" key="16">
    <source>
        <dbReference type="PROSITE" id="PS52044"/>
    </source>
</evidence>
<dbReference type="PROSITE" id="PS50297">
    <property type="entry name" value="ANK_REP_REGION"/>
    <property type="match status" value="1"/>
</dbReference>
<dbReference type="Proteomes" id="UP001347796">
    <property type="component" value="Unassembled WGS sequence"/>
</dbReference>
<dbReference type="InterPro" id="IPR002110">
    <property type="entry name" value="Ankyrin_rpt"/>
</dbReference>
<evidence type="ECO:0000256" key="8">
    <source>
        <dbReference type="ARBA" id="ARBA00022771"/>
    </source>
</evidence>
<feature type="compositionally biased region" description="Acidic residues" evidence="15">
    <location>
        <begin position="133"/>
        <end position="142"/>
    </location>
</feature>
<dbReference type="SUPFAM" id="SSF57667">
    <property type="entry name" value="beta-beta-alpha zinc fingers"/>
    <property type="match status" value="1"/>
</dbReference>
<dbReference type="PANTHER" id="PTHR16036">
    <property type="entry name" value="ANKYRIN REPEAT AND ZINC FINGER DOMAIN-CONTAINING PROTEIN 1"/>
    <property type="match status" value="1"/>
</dbReference>
<dbReference type="InterPro" id="IPR041540">
    <property type="entry name" value="VATC"/>
</dbReference>
<dbReference type="SMART" id="SM00248">
    <property type="entry name" value="ANK"/>
    <property type="match status" value="2"/>
</dbReference>
<dbReference type="SUPFAM" id="SSF48403">
    <property type="entry name" value="Ankyrin repeat"/>
    <property type="match status" value="1"/>
</dbReference>
<feature type="region of interest" description="Disordered" evidence="15">
    <location>
        <begin position="395"/>
        <end position="449"/>
    </location>
</feature>
<feature type="compositionally biased region" description="Polar residues" evidence="15">
    <location>
        <begin position="639"/>
        <end position="665"/>
    </location>
</feature>
<dbReference type="Pfam" id="PF18716">
    <property type="entry name" value="VATC"/>
    <property type="match status" value="1"/>
</dbReference>
<reference evidence="17 18" key="1">
    <citation type="submission" date="2024-01" db="EMBL/GenBank/DDBJ databases">
        <title>The genome of the rayed Mediterranean limpet Patella caerulea (Linnaeus, 1758).</title>
        <authorList>
            <person name="Anh-Thu Weber A."/>
            <person name="Halstead-Nussloch G."/>
        </authorList>
    </citation>
    <scope>NUCLEOTIDE SEQUENCE [LARGE SCALE GENOMIC DNA]</scope>
    <source>
        <strain evidence="17">AATW-2023a</strain>
        <tissue evidence="17">Whole specimen</tissue>
    </source>
</reference>
<proteinExistence type="inferred from homology"/>
<keyword evidence="4 14" id="KW-0540">Nuclease</keyword>
<protein>
    <recommendedName>
        <fullName evidence="16">VLRF1 domain-containing protein</fullName>
    </recommendedName>
</protein>
<dbReference type="GO" id="GO:0008270">
    <property type="term" value="F:zinc ion binding"/>
    <property type="evidence" value="ECO:0007669"/>
    <property type="project" value="UniProtKB-KW"/>
</dbReference>
<evidence type="ECO:0000256" key="6">
    <source>
        <dbReference type="ARBA" id="ARBA00022737"/>
    </source>
</evidence>
<evidence type="ECO:0000313" key="18">
    <source>
        <dbReference type="Proteomes" id="UP001347796"/>
    </source>
</evidence>
<evidence type="ECO:0000256" key="2">
    <source>
        <dbReference type="ARBA" id="ARBA00009262"/>
    </source>
</evidence>
<dbReference type="PROSITE" id="PS52044">
    <property type="entry name" value="VLRF1"/>
    <property type="match status" value="1"/>
</dbReference>
<comment type="caution">
    <text evidence="17">The sequence shown here is derived from an EMBL/GenBank/DDBJ whole genome shotgun (WGS) entry which is preliminary data.</text>
</comment>
<feature type="compositionally biased region" description="Basic residues" evidence="15">
    <location>
        <begin position="497"/>
        <end position="509"/>
    </location>
</feature>
<dbReference type="AlphaFoldDB" id="A0AAN8G540"/>
<evidence type="ECO:0000256" key="4">
    <source>
        <dbReference type="ARBA" id="ARBA00022722"/>
    </source>
</evidence>
<evidence type="ECO:0000256" key="10">
    <source>
        <dbReference type="ARBA" id="ARBA00022833"/>
    </source>
</evidence>
<feature type="compositionally biased region" description="Low complexity" evidence="15">
    <location>
        <begin position="160"/>
        <end position="178"/>
    </location>
</feature>
<dbReference type="InterPro" id="IPR036770">
    <property type="entry name" value="Ankyrin_rpt-contain_sf"/>
</dbReference>
<dbReference type="InterPro" id="IPR003604">
    <property type="entry name" value="Matrin/U1-like-C_Znf_C2H2"/>
</dbReference>
<feature type="region of interest" description="Disordered" evidence="15">
    <location>
        <begin position="777"/>
        <end position="801"/>
    </location>
</feature>
<evidence type="ECO:0000256" key="12">
    <source>
        <dbReference type="ARBA" id="ARBA00023054"/>
    </source>
</evidence>
<dbReference type="GO" id="GO:0036503">
    <property type="term" value="P:ERAD pathway"/>
    <property type="evidence" value="ECO:0007669"/>
    <property type="project" value="TreeGrafter"/>
</dbReference>
<feature type="domain" description="VLRF1" evidence="16">
    <location>
        <begin position="230"/>
        <end position="371"/>
    </location>
</feature>
<dbReference type="GO" id="GO:0004519">
    <property type="term" value="F:endonuclease activity"/>
    <property type="evidence" value="ECO:0007669"/>
    <property type="project" value="UniProtKB-KW"/>
</dbReference>
<accession>A0AAN8G540</accession>
<dbReference type="InterPro" id="IPR041175">
    <property type="entry name" value="VLRF1/Vms1"/>
</dbReference>
<keyword evidence="9 14" id="KW-0378">Hydrolase</keyword>
<evidence type="ECO:0000256" key="3">
    <source>
        <dbReference type="ARBA" id="ARBA00022490"/>
    </source>
</evidence>
<comment type="domain">
    <text evidence="14">The VLRF1 domain mediates binding to the 60S ribosomal subunit.</text>
</comment>
<dbReference type="Pfam" id="PF00023">
    <property type="entry name" value="Ank"/>
    <property type="match status" value="1"/>
</dbReference>
<feature type="active site" evidence="14">
    <location>
        <position position="273"/>
    </location>
</feature>
<evidence type="ECO:0000256" key="5">
    <source>
        <dbReference type="ARBA" id="ARBA00022723"/>
    </source>
</evidence>
<keyword evidence="3 14" id="KW-0963">Cytoplasm</keyword>
<dbReference type="PANTHER" id="PTHR16036:SF2">
    <property type="entry name" value="TRNA ENDONUCLEASE ANKZF1"/>
    <property type="match status" value="1"/>
</dbReference>
<dbReference type="GO" id="GO:0005737">
    <property type="term" value="C:cytoplasm"/>
    <property type="evidence" value="ECO:0007669"/>
    <property type="project" value="UniProtKB-SubCell"/>
</dbReference>
<dbReference type="Gene3D" id="1.25.40.20">
    <property type="entry name" value="Ankyrin repeat-containing domain"/>
    <property type="match status" value="1"/>
</dbReference>
<feature type="region of interest" description="Disordered" evidence="15">
    <location>
        <begin position="497"/>
        <end position="517"/>
    </location>
</feature>
<feature type="region of interest" description="Disordered" evidence="15">
    <location>
        <begin position="128"/>
        <end position="180"/>
    </location>
</feature>
<evidence type="ECO:0000256" key="7">
    <source>
        <dbReference type="ARBA" id="ARBA00022759"/>
    </source>
</evidence>
<evidence type="ECO:0000313" key="17">
    <source>
        <dbReference type="EMBL" id="KAK6166090.1"/>
    </source>
</evidence>
<feature type="region of interest" description="Disordered" evidence="15">
    <location>
        <begin position="636"/>
        <end position="670"/>
    </location>
</feature>
<feature type="repeat" description="ANK" evidence="13">
    <location>
        <begin position="703"/>
        <end position="735"/>
    </location>
</feature>
<evidence type="ECO:0000256" key="13">
    <source>
        <dbReference type="PROSITE-ProRule" id="PRU00023"/>
    </source>
</evidence>
<keyword evidence="10" id="KW-0862">Zinc</keyword>
<keyword evidence="5" id="KW-0479">Metal-binding</keyword>
<keyword evidence="12" id="KW-0175">Coiled coil</keyword>
<comment type="similarity">
    <text evidence="2 14">Belongs to the ANKZF1/VMS1 family.</text>
</comment>
<evidence type="ECO:0000256" key="9">
    <source>
        <dbReference type="ARBA" id="ARBA00022801"/>
    </source>
</evidence>
<dbReference type="GO" id="GO:0016787">
    <property type="term" value="F:hydrolase activity"/>
    <property type="evidence" value="ECO:0007669"/>
    <property type="project" value="UniProtKB-KW"/>
</dbReference>
<dbReference type="SMART" id="SM00451">
    <property type="entry name" value="ZnF_U1"/>
    <property type="match status" value="1"/>
</dbReference>
<gene>
    <name evidence="17" type="ORF">SNE40_022861</name>
</gene>